<protein>
    <recommendedName>
        <fullName evidence="3">Terminase small subunit</fullName>
    </recommendedName>
</protein>
<gene>
    <name evidence="1" type="ORF">NBG4_1070001</name>
</gene>
<accession>A0A2U3QE23</accession>
<dbReference type="Proteomes" id="UP000245125">
    <property type="component" value="Unassembled WGS sequence"/>
</dbReference>
<reference evidence="2" key="1">
    <citation type="submission" date="2018-03" db="EMBL/GenBank/DDBJ databases">
        <authorList>
            <person name="Zecchin S."/>
        </authorList>
    </citation>
    <scope>NUCLEOTIDE SEQUENCE [LARGE SCALE GENOMIC DNA]</scope>
</reference>
<evidence type="ECO:0000313" key="1">
    <source>
        <dbReference type="EMBL" id="SPP99677.1"/>
    </source>
</evidence>
<keyword evidence="2" id="KW-1185">Reference proteome</keyword>
<proteinExistence type="predicted"/>
<sequence length="171" mass="18911">MTVAEFVTAFQREGGQMTIQTYYKLAKTGVVPKPDKGVIDAKLAAVKIALYYREMTERQAGDVTLTSQRIRLTRAITARKELELKREMGEVIDTGQAMFLWSGIMENMRVRLAALPDTLAPLLMGCGSATEAESITRGIIHRVLTELSAPSLKAVVAAAELKPKKEDIHYE</sequence>
<dbReference type="EMBL" id="OUUY01000010">
    <property type="protein sequence ID" value="SPP99677.1"/>
    <property type="molecule type" value="Genomic_DNA"/>
</dbReference>
<evidence type="ECO:0000313" key="2">
    <source>
        <dbReference type="Proteomes" id="UP000245125"/>
    </source>
</evidence>
<dbReference type="AlphaFoldDB" id="A0A2U3QE23"/>
<name>A0A2U3QE23_9BACT</name>
<evidence type="ECO:0008006" key="3">
    <source>
        <dbReference type="Google" id="ProtNLM"/>
    </source>
</evidence>
<organism evidence="1 2">
    <name type="scientific">Candidatus Sulfobium mesophilum</name>
    <dbReference type="NCBI Taxonomy" id="2016548"/>
    <lineage>
        <taxon>Bacteria</taxon>
        <taxon>Pseudomonadati</taxon>
        <taxon>Nitrospirota</taxon>
        <taxon>Nitrospiria</taxon>
        <taxon>Nitrospirales</taxon>
        <taxon>Nitrospiraceae</taxon>
        <taxon>Candidatus Sulfobium</taxon>
    </lineage>
</organism>